<comment type="caution">
    <text evidence="2">The sequence shown here is derived from an EMBL/GenBank/DDBJ whole genome shotgun (WGS) entry which is preliminary data.</text>
</comment>
<dbReference type="InterPro" id="IPR008868">
    <property type="entry name" value="TniB"/>
</dbReference>
<organism evidence="2 3">
    <name type="scientific">Deinococcus arboris</name>
    <dbReference type="NCBI Taxonomy" id="2682977"/>
    <lineage>
        <taxon>Bacteria</taxon>
        <taxon>Thermotogati</taxon>
        <taxon>Deinococcota</taxon>
        <taxon>Deinococci</taxon>
        <taxon>Deinococcales</taxon>
        <taxon>Deinococcaceae</taxon>
        <taxon>Deinococcus</taxon>
    </lineage>
</organism>
<feature type="domain" description="AAA+ ATPase" evidence="1">
    <location>
        <begin position="56"/>
        <end position="201"/>
    </location>
</feature>
<dbReference type="Proteomes" id="UP000483286">
    <property type="component" value="Unassembled WGS sequence"/>
</dbReference>
<dbReference type="SUPFAM" id="SSF52540">
    <property type="entry name" value="P-loop containing nucleoside triphosphate hydrolases"/>
    <property type="match status" value="1"/>
</dbReference>
<protein>
    <submittedName>
        <fullName evidence="2">AAA family ATPase</fullName>
    </submittedName>
</protein>
<name>A0A7C9IA42_9DEIO</name>
<dbReference type="PANTHER" id="PTHR35894">
    <property type="entry name" value="GENERAL SECRETION PATHWAY PROTEIN A-RELATED"/>
    <property type="match status" value="1"/>
</dbReference>
<dbReference type="SMART" id="SM00382">
    <property type="entry name" value="AAA"/>
    <property type="match status" value="1"/>
</dbReference>
<dbReference type="Gene3D" id="3.40.50.300">
    <property type="entry name" value="P-loop containing nucleotide triphosphate hydrolases"/>
    <property type="match status" value="1"/>
</dbReference>
<dbReference type="PANTHER" id="PTHR35894:SF1">
    <property type="entry name" value="PHOSPHORIBULOKINASE _ URIDINE KINASE FAMILY"/>
    <property type="match status" value="1"/>
</dbReference>
<dbReference type="EMBL" id="WQLB01000007">
    <property type="protein sequence ID" value="MVN86566.1"/>
    <property type="molecule type" value="Genomic_DNA"/>
</dbReference>
<dbReference type="InterPro" id="IPR052026">
    <property type="entry name" value="ExeA_AAA_ATPase_DNA-bind"/>
</dbReference>
<dbReference type="Pfam" id="PF05621">
    <property type="entry name" value="TniB"/>
    <property type="match status" value="1"/>
</dbReference>
<dbReference type="AlphaFoldDB" id="A0A7C9IA42"/>
<dbReference type="RefSeq" id="WP_157458619.1">
    <property type="nucleotide sequence ID" value="NZ_WQLB01000007.1"/>
</dbReference>
<sequence>MSSEFSHLHESVVPVMRASDAVRLKHLEAARWLSYPRAQELLAHMTYLLEHTRVDRMPNLLIVGETNSGKTQIAKRFRHLFPAVHHPDLARTLMPVVYLQTPAVPDEGKFYNELLDVFQAPYRPQDHSEKKRKLAFHHLERAETRLLIIDEIHNGLAGRTSANRQFMISLRYLSNSLQLPLVAVGTQAALRAMQVDDQLSNRFEPLALPRWNNDDAWRTLIKRYEQTLPLQRPSRLHSRATADYLHFQSEGLLGELALTLKAAARKAIQSKVECIDLSLLQELKRPPPSERRGAAEKLLR</sequence>
<evidence type="ECO:0000313" key="2">
    <source>
        <dbReference type="EMBL" id="MVN86566.1"/>
    </source>
</evidence>
<proteinExistence type="predicted"/>
<dbReference type="InterPro" id="IPR003593">
    <property type="entry name" value="AAA+_ATPase"/>
</dbReference>
<evidence type="ECO:0000313" key="3">
    <source>
        <dbReference type="Proteomes" id="UP000483286"/>
    </source>
</evidence>
<keyword evidence="3" id="KW-1185">Reference proteome</keyword>
<gene>
    <name evidence="2" type="ORF">GO986_07280</name>
</gene>
<accession>A0A7C9IA42</accession>
<reference evidence="2 3" key="1">
    <citation type="submission" date="2019-12" db="EMBL/GenBank/DDBJ databases">
        <title>Deinococcus sp. HMF7620 Genome sequencing and assembly.</title>
        <authorList>
            <person name="Kang H."/>
            <person name="Kim H."/>
            <person name="Joh K."/>
        </authorList>
    </citation>
    <scope>NUCLEOTIDE SEQUENCE [LARGE SCALE GENOMIC DNA]</scope>
    <source>
        <strain evidence="2 3">HMF7620</strain>
    </source>
</reference>
<dbReference type="InterPro" id="IPR027417">
    <property type="entry name" value="P-loop_NTPase"/>
</dbReference>
<evidence type="ECO:0000259" key="1">
    <source>
        <dbReference type="SMART" id="SM00382"/>
    </source>
</evidence>